<name>A0A916DXD2_9BACT</name>
<dbReference type="Pfam" id="PF13855">
    <property type="entry name" value="LRR_8"/>
    <property type="match status" value="1"/>
</dbReference>
<dbReference type="SUPFAM" id="SSF52058">
    <property type="entry name" value="L domain-like"/>
    <property type="match status" value="1"/>
</dbReference>
<dbReference type="KEGG" id="aup:AsAng_0057480"/>
<reference evidence="3" key="1">
    <citation type="submission" date="2022-09" db="EMBL/GenBank/DDBJ databases">
        <title>Aureispira anguillicida sp. nov., isolated from Leptocephalus of Japanese eel Anguilla japonica.</title>
        <authorList>
            <person name="Yuasa K."/>
            <person name="Mekata T."/>
            <person name="Ikunari K."/>
        </authorList>
    </citation>
    <scope>NUCLEOTIDE SEQUENCE</scope>
    <source>
        <strain evidence="3">EL160426</strain>
    </source>
</reference>
<dbReference type="InterPro" id="IPR025875">
    <property type="entry name" value="Leu-rich_rpt_4"/>
</dbReference>
<dbReference type="SMART" id="SM00364">
    <property type="entry name" value="LRR_BAC"/>
    <property type="match status" value="6"/>
</dbReference>
<evidence type="ECO:0000313" key="3">
    <source>
        <dbReference type="EMBL" id="BDS14966.1"/>
    </source>
</evidence>
<protein>
    <submittedName>
        <fullName evidence="3">Leucine-rich repeat domain-containing protein</fullName>
    </submittedName>
</protein>
<dbReference type="InterPro" id="IPR032675">
    <property type="entry name" value="LRR_dom_sf"/>
</dbReference>
<gene>
    <name evidence="3" type="ORF">AsAng_0057480</name>
</gene>
<keyword evidence="1" id="KW-0433">Leucine-rich repeat</keyword>
<dbReference type="Proteomes" id="UP001060919">
    <property type="component" value="Chromosome"/>
</dbReference>
<evidence type="ECO:0000256" key="1">
    <source>
        <dbReference type="ARBA" id="ARBA00022614"/>
    </source>
</evidence>
<evidence type="ECO:0000256" key="2">
    <source>
        <dbReference type="ARBA" id="ARBA00022737"/>
    </source>
</evidence>
<dbReference type="SMART" id="SM00369">
    <property type="entry name" value="LRR_TYP"/>
    <property type="match status" value="6"/>
</dbReference>
<keyword evidence="2" id="KW-0677">Repeat</keyword>
<accession>A0A916DXD2</accession>
<dbReference type="GO" id="GO:0005737">
    <property type="term" value="C:cytoplasm"/>
    <property type="evidence" value="ECO:0007669"/>
    <property type="project" value="TreeGrafter"/>
</dbReference>
<dbReference type="AlphaFoldDB" id="A0A916DXD2"/>
<dbReference type="RefSeq" id="WP_264790160.1">
    <property type="nucleotide sequence ID" value="NZ_AP026867.1"/>
</dbReference>
<dbReference type="Gene3D" id="3.80.10.10">
    <property type="entry name" value="Ribonuclease Inhibitor"/>
    <property type="match status" value="3"/>
</dbReference>
<dbReference type="EMBL" id="AP026867">
    <property type="protein sequence ID" value="BDS14966.1"/>
    <property type="molecule type" value="Genomic_DNA"/>
</dbReference>
<dbReference type="InterPro" id="IPR003591">
    <property type="entry name" value="Leu-rich_rpt_typical-subtyp"/>
</dbReference>
<evidence type="ECO:0000313" key="4">
    <source>
        <dbReference type="Proteomes" id="UP001060919"/>
    </source>
</evidence>
<dbReference type="InterPro" id="IPR050216">
    <property type="entry name" value="LRR_domain-containing"/>
</dbReference>
<dbReference type="PROSITE" id="PS51450">
    <property type="entry name" value="LRR"/>
    <property type="match status" value="2"/>
</dbReference>
<proteinExistence type="predicted"/>
<dbReference type="InterPro" id="IPR001611">
    <property type="entry name" value="Leu-rich_rpt"/>
</dbReference>
<dbReference type="PANTHER" id="PTHR48051:SF54">
    <property type="entry name" value="LEUCINE-RICH REPEAT-CONTAINING PROTEIN"/>
    <property type="match status" value="1"/>
</dbReference>
<keyword evidence="4" id="KW-1185">Reference proteome</keyword>
<sequence length="554" mass="62805">MARDQSNIYSQNTLYYNNLGLDTIPKAVFECPKLEKLDLSYNKIKIIPEEIKKLERLRYLDFSNNQLQTIPNGLAKLQALEVLILSNNQLTAFLPVLTQLPKLKVLKLKGNQIQALPDQINALKALVVLDLGFNPLKKLPLTMGELKGLKWLVCTSNHFDIFPEVLLELEQLEQIEKLDLAFRLKLPNSKLELLFKVLRHLKKQKASLEVKKAAFGILFTPNYKGAVANVLPLLLVNYVAFSQAVRAYLINTCAGQLNERSKIAILGKTAWMDLDALEPASISTVVTAATTHIVLGKSITKQMLTSLHDQLFFVSERTALAFLSPKQPTNWLEEHRDKILNLLRSGQNENIALAIQLAKDNALLDDMLTELLMAYTQITAGNTSLRNDLKALFYRRIPNFEQITLPSASFKFYTPNKSEHAIFQGIKNITSQTDAWEGLKIAHYLFDKHGVAYTYLLAYLGEEETQIWLEQFINQNTIVLGRLSKLKELPQSLPAFSHLSKLDLRGCGFRTFPAIDILEQLPHLEEIDLRDNPISFVPRNLFAAVSKYRILLSK</sequence>
<dbReference type="Pfam" id="PF12799">
    <property type="entry name" value="LRR_4"/>
    <property type="match status" value="1"/>
</dbReference>
<dbReference type="PANTHER" id="PTHR48051">
    <property type="match status" value="1"/>
</dbReference>
<organism evidence="3 4">
    <name type="scientific">Aureispira anguillae</name>
    <dbReference type="NCBI Taxonomy" id="2864201"/>
    <lineage>
        <taxon>Bacteria</taxon>
        <taxon>Pseudomonadati</taxon>
        <taxon>Bacteroidota</taxon>
        <taxon>Saprospiria</taxon>
        <taxon>Saprospirales</taxon>
        <taxon>Saprospiraceae</taxon>
        <taxon>Aureispira</taxon>
    </lineage>
</organism>